<keyword evidence="3 5" id="KW-1133">Transmembrane helix</keyword>
<feature type="transmembrane region" description="Helical" evidence="5">
    <location>
        <begin position="82"/>
        <end position="105"/>
    </location>
</feature>
<organism evidence="6 7">
    <name type="scientific">Rhododendron williamsianum</name>
    <dbReference type="NCBI Taxonomy" id="262921"/>
    <lineage>
        <taxon>Eukaryota</taxon>
        <taxon>Viridiplantae</taxon>
        <taxon>Streptophyta</taxon>
        <taxon>Embryophyta</taxon>
        <taxon>Tracheophyta</taxon>
        <taxon>Spermatophyta</taxon>
        <taxon>Magnoliopsida</taxon>
        <taxon>eudicotyledons</taxon>
        <taxon>Gunneridae</taxon>
        <taxon>Pentapetalae</taxon>
        <taxon>asterids</taxon>
        <taxon>Ericales</taxon>
        <taxon>Ericaceae</taxon>
        <taxon>Ericoideae</taxon>
        <taxon>Rhodoreae</taxon>
        <taxon>Rhododendron</taxon>
    </lineage>
</organism>
<keyword evidence="7" id="KW-1185">Reference proteome</keyword>
<evidence type="ECO:0000256" key="1">
    <source>
        <dbReference type="ARBA" id="ARBA00004141"/>
    </source>
</evidence>
<dbReference type="GO" id="GO:0016020">
    <property type="term" value="C:membrane"/>
    <property type="evidence" value="ECO:0007669"/>
    <property type="project" value="UniProtKB-SubCell"/>
</dbReference>
<keyword evidence="4 5" id="KW-0472">Membrane</keyword>
<evidence type="ECO:0008006" key="8">
    <source>
        <dbReference type="Google" id="ProtNLM"/>
    </source>
</evidence>
<evidence type="ECO:0000256" key="2">
    <source>
        <dbReference type="ARBA" id="ARBA00022692"/>
    </source>
</evidence>
<name>A0A6A4LR91_9ERIC</name>
<feature type="transmembrane region" description="Helical" evidence="5">
    <location>
        <begin position="185"/>
        <end position="209"/>
    </location>
</feature>
<dbReference type="Pfam" id="PF03619">
    <property type="entry name" value="Solute_trans_a"/>
    <property type="match status" value="2"/>
</dbReference>
<sequence>MLTMHFTIQLLSQHFFYWKNPKEQKAIVIIILMAPIYAIVSFVGLVDIQGSKPFFMFLGSIKECYEALVSAFSIMIRFNPMILHFGMSFLCSSVVDHLESYWFFLINEAKPLSLLVVGSISLYSIALILSSQNLNHIGPSGLHHFLPLYYQNKVSPEILQFHLYLTISSSYKLQPHTILGTYPSWLSWTFTMILNVSVSLALYSLVIFYHVFAKELEPHKPLAKFLCIKGIVFFCFWQGIVLEILVALGIVKSNHFWLDVEHIEEAIQNVLVCLEMVVFAVLQQYAYHVAPYSGDAATKMESTKKKNNATLEKISNWGDSFTVFIRGFIVCFCTSGKERSILTSRGG</sequence>
<evidence type="ECO:0000256" key="3">
    <source>
        <dbReference type="ARBA" id="ARBA00022989"/>
    </source>
</evidence>
<evidence type="ECO:0000313" key="7">
    <source>
        <dbReference type="Proteomes" id="UP000428333"/>
    </source>
</evidence>
<feature type="transmembrane region" description="Helical" evidence="5">
    <location>
        <begin position="26"/>
        <end position="46"/>
    </location>
</feature>
<dbReference type="PANTHER" id="PTHR23423">
    <property type="entry name" value="ORGANIC SOLUTE TRANSPORTER-RELATED"/>
    <property type="match status" value="1"/>
</dbReference>
<dbReference type="OrthoDB" id="5348404at2759"/>
<dbReference type="InterPro" id="IPR005178">
    <property type="entry name" value="Ostalpha/TMEM184C"/>
</dbReference>
<dbReference type="AlphaFoldDB" id="A0A6A4LR91"/>
<dbReference type="SMART" id="SM01417">
    <property type="entry name" value="Solute_trans_a"/>
    <property type="match status" value="1"/>
</dbReference>
<reference evidence="6 7" key="1">
    <citation type="journal article" date="2019" name="Genome Biol. Evol.">
        <title>The Rhododendron genome and chromosomal organization provide insight into shared whole-genome duplications across the heath family (Ericaceae).</title>
        <authorList>
            <person name="Soza V.L."/>
            <person name="Lindsley D."/>
            <person name="Waalkes A."/>
            <person name="Ramage E."/>
            <person name="Patwardhan R.P."/>
            <person name="Burton J.N."/>
            <person name="Adey A."/>
            <person name="Kumar A."/>
            <person name="Qiu R."/>
            <person name="Shendure J."/>
            <person name="Hall B."/>
        </authorList>
    </citation>
    <scope>NUCLEOTIDE SEQUENCE [LARGE SCALE GENOMIC DNA]</scope>
    <source>
        <strain evidence="6">RSF 1966-606</strain>
    </source>
</reference>
<evidence type="ECO:0000313" key="6">
    <source>
        <dbReference type="EMBL" id="KAE9461783.1"/>
    </source>
</evidence>
<proteinExistence type="predicted"/>
<comment type="subcellular location">
    <subcellularLocation>
        <location evidence="1">Membrane</location>
        <topology evidence="1">Multi-pass membrane protein</topology>
    </subcellularLocation>
</comment>
<keyword evidence="2 5" id="KW-0812">Transmembrane</keyword>
<dbReference type="Proteomes" id="UP000428333">
    <property type="component" value="Linkage Group LG04"/>
</dbReference>
<dbReference type="EMBL" id="QEFC01000937">
    <property type="protein sequence ID" value="KAE9461783.1"/>
    <property type="molecule type" value="Genomic_DNA"/>
</dbReference>
<feature type="non-terminal residue" evidence="6">
    <location>
        <position position="1"/>
    </location>
</feature>
<comment type="caution">
    <text evidence="6">The sequence shown here is derived from an EMBL/GenBank/DDBJ whole genome shotgun (WGS) entry which is preliminary data.</text>
</comment>
<evidence type="ECO:0000256" key="4">
    <source>
        <dbReference type="ARBA" id="ARBA00023136"/>
    </source>
</evidence>
<evidence type="ECO:0000256" key="5">
    <source>
        <dbReference type="SAM" id="Phobius"/>
    </source>
</evidence>
<protein>
    <recommendedName>
        <fullName evidence="8">Transmembrane protein 184C</fullName>
    </recommendedName>
</protein>
<feature type="transmembrane region" description="Helical" evidence="5">
    <location>
        <begin position="230"/>
        <end position="251"/>
    </location>
</feature>
<accession>A0A6A4LR91</accession>
<feature type="transmembrane region" description="Helical" evidence="5">
    <location>
        <begin position="112"/>
        <end position="130"/>
    </location>
</feature>
<gene>
    <name evidence="6" type="ORF">C3L33_06285</name>
</gene>